<dbReference type="Proteomes" id="UP000254958">
    <property type="component" value="Unassembled WGS sequence"/>
</dbReference>
<evidence type="ECO:0000313" key="5">
    <source>
        <dbReference type="Proteomes" id="UP000254958"/>
    </source>
</evidence>
<keyword evidence="1" id="KW-1133">Transmembrane helix</keyword>
<keyword evidence="1" id="KW-0812">Transmembrane</keyword>
<dbReference type="SUPFAM" id="SSF51126">
    <property type="entry name" value="Pectin lyase-like"/>
    <property type="match status" value="1"/>
</dbReference>
<reference evidence="4 5" key="1">
    <citation type="submission" date="2018-07" db="EMBL/GenBank/DDBJ databases">
        <title>Genomic Encyclopedia of Type Strains, Phase IV (KMG-IV): sequencing the most valuable type-strain genomes for metagenomic binning, comparative biology and taxonomic classification.</title>
        <authorList>
            <person name="Goeker M."/>
        </authorList>
    </citation>
    <scope>NUCLEOTIDE SEQUENCE [LARGE SCALE GENOMIC DNA]</scope>
    <source>
        <strain evidence="4 5">DSM 5603</strain>
    </source>
</reference>
<proteinExistence type="predicted"/>
<evidence type="ECO:0000313" key="6">
    <source>
        <dbReference type="Proteomes" id="UP000562982"/>
    </source>
</evidence>
<evidence type="ECO:0000313" key="3">
    <source>
        <dbReference type="EMBL" id="MBB2186233.1"/>
    </source>
</evidence>
<protein>
    <submittedName>
        <fullName evidence="4">Putative Flp pilus-assembly TadE/G-like protein</fullName>
    </submittedName>
</protein>
<accession>A0A370G772</accession>
<reference evidence="3 6" key="2">
    <citation type="submission" date="2020-04" db="EMBL/GenBank/DDBJ databases">
        <title>Description of novel Gluconacetobacter.</title>
        <authorList>
            <person name="Sombolestani A."/>
        </authorList>
    </citation>
    <scope>NUCLEOTIDE SEQUENCE [LARGE SCALE GENOMIC DNA]</scope>
    <source>
        <strain evidence="3 6">LMG 1382</strain>
    </source>
</reference>
<name>A0A370G772_GLULI</name>
<keyword evidence="1" id="KW-0472">Membrane</keyword>
<sequence length="417" mass="41926">MPDATGTGWRRLRREFDRRGAVALLVALALPVLMGVLGLAIDVSYWAMTRLELQRVADLAAVAGVARYGASGQVSDALDTAAAVAELNGLPAGRRDGDGIVTRIDMAGAYKTTITFAAPATLTVTIVKAAPRLFSALFLTSGTQPVSARAVARLTVRSRGGAACVLALSGAGETVLEDGARLSMPGCDLRTNGALALGAEAAIDVANLVAGGTIGPGDSDICSALTCVQYAAQMADPYAAPYGSLLAVPLHAVSLPKGQTTLSPPSVGTAYAWQVGGGDYTLMPGVYYISGDFSVNAGTTLTGVGVTIVASGNVTIDGNASLHLVAPATGPSAGLLFASAGGLFQFTGGTATTLTGAIYAPHASLVIDGDNGAAADCLYAVAASVTFKGGARFADGDCRAAGMRPIYDLPGVARLVE</sequence>
<dbReference type="RefSeq" id="WP_114726901.1">
    <property type="nucleotide sequence ID" value="NZ_JABEQI010000003.1"/>
</dbReference>
<dbReference type="Proteomes" id="UP000562982">
    <property type="component" value="Unassembled WGS sequence"/>
</dbReference>
<gene>
    <name evidence="4" type="ORF">C7453_103230</name>
    <name evidence="3" type="ORF">HLH32_07505</name>
</gene>
<dbReference type="InterPro" id="IPR028087">
    <property type="entry name" value="Tad_N"/>
</dbReference>
<keyword evidence="5" id="KW-1185">Reference proteome</keyword>
<comment type="caution">
    <text evidence="4">The sequence shown here is derived from an EMBL/GenBank/DDBJ whole genome shotgun (WGS) entry which is preliminary data.</text>
</comment>
<organism evidence="4 5">
    <name type="scientific">Gluconacetobacter liquefaciens</name>
    <name type="common">Acetobacter liquefaciens</name>
    <dbReference type="NCBI Taxonomy" id="89584"/>
    <lineage>
        <taxon>Bacteria</taxon>
        <taxon>Pseudomonadati</taxon>
        <taxon>Pseudomonadota</taxon>
        <taxon>Alphaproteobacteria</taxon>
        <taxon>Acetobacterales</taxon>
        <taxon>Acetobacteraceae</taxon>
        <taxon>Gluconacetobacter</taxon>
    </lineage>
</organism>
<dbReference type="Pfam" id="PF13400">
    <property type="entry name" value="Tad"/>
    <property type="match status" value="1"/>
</dbReference>
<dbReference type="AlphaFoldDB" id="A0A370G772"/>
<feature type="transmembrane region" description="Helical" evidence="1">
    <location>
        <begin position="21"/>
        <end position="48"/>
    </location>
</feature>
<evidence type="ECO:0000259" key="2">
    <source>
        <dbReference type="Pfam" id="PF13400"/>
    </source>
</evidence>
<feature type="domain" description="Putative Flp pilus-assembly TadG-like N-terminal" evidence="2">
    <location>
        <begin position="20"/>
        <end position="66"/>
    </location>
</feature>
<evidence type="ECO:0000313" key="4">
    <source>
        <dbReference type="EMBL" id="RDI38769.1"/>
    </source>
</evidence>
<evidence type="ECO:0000256" key="1">
    <source>
        <dbReference type="SAM" id="Phobius"/>
    </source>
</evidence>
<dbReference type="EMBL" id="QQAW01000003">
    <property type="protein sequence ID" value="RDI38769.1"/>
    <property type="molecule type" value="Genomic_DNA"/>
</dbReference>
<dbReference type="InterPro" id="IPR011050">
    <property type="entry name" value="Pectin_lyase_fold/virulence"/>
</dbReference>
<dbReference type="EMBL" id="JABEQI010000003">
    <property type="protein sequence ID" value="MBB2186233.1"/>
    <property type="molecule type" value="Genomic_DNA"/>
</dbReference>